<proteinExistence type="predicted"/>
<gene>
    <name evidence="1" type="ORF">ACFSKV_09650</name>
</gene>
<dbReference type="InterPro" id="IPR036736">
    <property type="entry name" value="ACP-like_sf"/>
</dbReference>
<protein>
    <submittedName>
        <fullName evidence="1">Acyl carrier protein</fullName>
    </submittedName>
</protein>
<organism evidence="1 2">
    <name type="scientific">Shivajiella indica</name>
    <dbReference type="NCBI Taxonomy" id="872115"/>
    <lineage>
        <taxon>Bacteria</taxon>
        <taxon>Pseudomonadati</taxon>
        <taxon>Bacteroidota</taxon>
        <taxon>Cytophagia</taxon>
        <taxon>Cytophagales</taxon>
        <taxon>Cyclobacteriaceae</taxon>
        <taxon>Shivajiella</taxon>
    </lineage>
</organism>
<reference evidence="2" key="1">
    <citation type="journal article" date="2019" name="Int. J. Syst. Evol. Microbiol.">
        <title>The Global Catalogue of Microorganisms (GCM) 10K type strain sequencing project: providing services to taxonomists for standard genome sequencing and annotation.</title>
        <authorList>
            <consortium name="The Broad Institute Genomics Platform"/>
            <consortium name="The Broad Institute Genome Sequencing Center for Infectious Disease"/>
            <person name="Wu L."/>
            <person name="Ma J."/>
        </authorList>
    </citation>
    <scope>NUCLEOTIDE SEQUENCE [LARGE SCALE GENOMIC DNA]</scope>
    <source>
        <strain evidence="2">KCTC 19812</strain>
    </source>
</reference>
<keyword evidence="2" id="KW-1185">Reference proteome</keyword>
<dbReference type="Gene3D" id="1.10.1200.10">
    <property type="entry name" value="ACP-like"/>
    <property type="match status" value="1"/>
</dbReference>
<evidence type="ECO:0000313" key="2">
    <source>
        <dbReference type="Proteomes" id="UP001597414"/>
    </source>
</evidence>
<sequence length="79" mass="9122">MSNLERYNTIFQDTFNVGIDSLNDDFNSETISDWDSVTQLTLVTAIEDEFDIMLDSEDILDFKSYVVGKQILAKYEVEL</sequence>
<comment type="caution">
    <text evidence="1">The sequence shown here is derived from an EMBL/GenBank/DDBJ whole genome shotgun (WGS) entry which is preliminary data.</text>
</comment>
<evidence type="ECO:0000313" key="1">
    <source>
        <dbReference type="EMBL" id="MFD2201832.1"/>
    </source>
</evidence>
<accession>A0ABW5B6U9</accession>
<dbReference type="RefSeq" id="WP_380801888.1">
    <property type="nucleotide sequence ID" value="NZ_JBHUIV010000016.1"/>
</dbReference>
<dbReference type="SUPFAM" id="SSF47336">
    <property type="entry name" value="ACP-like"/>
    <property type="match status" value="1"/>
</dbReference>
<name>A0ABW5B6U9_9BACT</name>
<dbReference type="Proteomes" id="UP001597414">
    <property type="component" value="Unassembled WGS sequence"/>
</dbReference>
<dbReference type="EMBL" id="JBHUIV010000016">
    <property type="protein sequence ID" value="MFD2201832.1"/>
    <property type="molecule type" value="Genomic_DNA"/>
</dbReference>